<proteinExistence type="predicted"/>
<evidence type="ECO:0008006" key="2">
    <source>
        <dbReference type="Google" id="ProtNLM"/>
    </source>
</evidence>
<dbReference type="VEuPathDB" id="CryptoDB:Cvel_85"/>
<organism evidence="1">
    <name type="scientific">Chromera velia CCMP2878</name>
    <dbReference type="NCBI Taxonomy" id="1169474"/>
    <lineage>
        <taxon>Eukaryota</taxon>
        <taxon>Sar</taxon>
        <taxon>Alveolata</taxon>
        <taxon>Colpodellida</taxon>
        <taxon>Chromeraceae</taxon>
        <taxon>Chromera</taxon>
    </lineage>
</organism>
<evidence type="ECO:0000313" key="1">
    <source>
        <dbReference type="EMBL" id="CEM52387.1"/>
    </source>
</evidence>
<dbReference type="AlphaFoldDB" id="A0A0G4I618"/>
<gene>
    <name evidence="1" type="ORF">Cvel_85</name>
</gene>
<dbReference type="EMBL" id="CDMZ01005228">
    <property type="protein sequence ID" value="CEM52387.1"/>
    <property type="molecule type" value="Genomic_DNA"/>
</dbReference>
<sequence length="70" mass="7685">MLETYSSIADPSLARVAFLWAVSCGLQAVKMDVSTAFLQAPIKDAVWLRFPSDLPVEVYPGLRAGVFVRI</sequence>
<protein>
    <recommendedName>
        <fullName evidence="2">Reverse transcriptase Ty1/copia-type domain-containing protein</fullName>
    </recommendedName>
</protein>
<accession>A0A0G4I618</accession>
<reference evidence="1" key="1">
    <citation type="submission" date="2014-11" db="EMBL/GenBank/DDBJ databases">
        <authorList>
            <person name="Otto D Thomas"/>
            <person name="Naeem Raeece"/>
        </authorList>
    </citation>
    <scope>NUCLEOTIDE SEQUENCE</scope>
</reference>
<name>A0A0G4I618_9ALVE</name>